<reference evidence="2" key="1">
    <citation type="journal article" date="2022" name="Mol. Ecol. Resour.">
        <title>The genomes of chicory, endive, great burdock and yacon provide insights into Asteraceae palaeo-polyploidization history and plant inulin production.</title>
        <authorList>
            <person name="Fan W."/>
            <person name="Wang S."/>
            <person name="Wang H."/>
            <person name="Wang A."/>
            <person name="Jiang F."/>
            <person name="Liu H."/>
            <person name="Zhao H."/>
            <person name="Xu D."/>
            <person name="Zhang Y."/>
        </authorList>
    </citation>
    <scope>NUCLEOTIDE SEQUENCE [LARGE SCALE GENOMIC DNA]</scope>
    <source>
        <strain evidence="2">cv. Yunnan</strain>
    </source>
</reference>
<accession>A0ACB9ASI1</accession>
<dbReference type="EMBL" id="CM042041">
    <property type="protein sequence ID" value="KAI3712338.1"/>
    <property type="molecule type" value="Genomic_DNA"/>
</dbReference>
<gene>
    <name evidence="1" type="ORF">L1987_70890</name>
</gene>
<proteinExistence type="predicted"/>
<reference evidence="1 2" key="2">
    <citation type="journal article" date="2022" name="Mol. Ecol. Resour.">
        <title>The genomes of chicory, endive, great burdock and yacon provide insights into Asteraceae paleo-polyploidization history and plant inulin production.</title>
        <authorList>
            <person name="Fan W."/>
            <person name="Wang S."/>
            <person name="Wang H."/>
            <person name="Wang A."/>
            <person name="Jiang F."/>
            <person name="Liu H."/>
            <person name="Zhao H."/>
            <person name="Xu D."/>
            <person name="Zhang Y."/>
        </authorList>
    </citation>
    <scope>NUCLEOTIDE SEQUENCE [LARGE SCALE GENOMIC DNA]</scope>
    <source>
        <strain evidence="2">cv. Yunnan</strain>
        <tissue evidence="1">Leaves</tissue>
    </source>
</reference>
<comment type="caution">
    <text evidence="1">The sequence shown here is derived from an EMBL/GenBank/DDBJ whole genome shotgun (WGS) entry which is preliminary data.</text>
</comment>
<keyword evidence="2" id="KW-1185">Reference proteome</keyword>
<name>A0ACB9ASI1_9ASTR</name>
<dbReference type="Proteomes" id="UP001056120">
    <property type="component" value="Linkage Group LG24"/>
</dbReference>
<evidence type="ECO:0000313" key="1">
    <source>
        <dbReference type="EMBL" id="KAI3712338.1"/>
    </source>
</evidence>
<sequence>MRTWLSIENPDDVQEARNKDPPQDVENLAESSTVPESKDLRSVSSPGYDGGGIRFCSSPASKNRWMSTATVGVFRSIK</sequence>
<protein>
    <submittedName>
        <fullName evidence="1">Uncharacterized protein</fullName>
    </submittedName>
</protein>
<evidence type="ECO:0000313" key="2">
    <source>
        <dbReference type="Proteomes" id="UP001056120"/>
    </source>
</evidence>
<organism evidence="1 2">
    <name type="scientific">Smallanthus sonchifolius</name>
    <dbReference type="NCBI Taxonomy" id="185202"/>
    <lineage>
        <taxon>Eukaryota</taxon>
        <taxon>Viridiplantae</taxon>
        <taxon>Streptophyta</taxon>
        <taxon>Embryophyta</taxon>
        <taxon>Tracheophyta</taxon>
        <taxon>Spermatophyta</taxon>
        <taxon>Magnoliopsida</taxon>
        <taxon>eudicotyledons</taxon>
        <taxon>Gunneridae</taxon>
        <taxon>Pentapetalae</taxon>
        <taxon>asterids</taxon>
        <taxon>campanulids</taxon>
        <taxon>Asterales</taxon>
        <taxon>Asteraceae</taxon>
        <taxon>Asteroideae</taxon>
        <taxon>Heliantheae alliance</taxon>
        <taxon>Millerieae</taxon>
        <taxon>Smallanthus</taxon>
    </lineage>
</organism>